<dbReference type="RefSeq" id="WP_013109845.1">
    <property type="nucleotide sequence ID" value="NC_014148.1"/>
</dbReference>
<dbReference type="STRING" id="521674.Plim_1581"/>
<dbReference type="GO" id="GO:0020037">
    <property type="term" value="F:heme binding"/>
    <property type="evidence" value="ECO:0007669"/>
    <property type="project" value="InterPro"/>
</dbReference>
<sequence precursor="true">MSRCSLMLWCFSTIATLPATSWAIESAAKTDRSPRVAGYERYHGQTLGDAADEEEDRQPVDELALGRLLVGELNCVACHATSHELNQVLLSKQAPRLTNVSQRVQPEWILEYLADPHQAKPGTTMPHILGALPENERAPAALALTHFLASDKALRNSFVDRGLANKGANTFQRVGCAACHNLPKDGADDWKTSVSLSHVSQKYTVESLTRFLKEPHEARPAARMPSLNLKDEEIREIVAWFFRDLTFPPNLTYAYYEGSWENLPDFAELKAVSNGETSGFDVEIAPKTSNYGLVFTGTIDVPAAGDYQFWITSDDGSELKIDGASVAKMDGIHPAQTKAGKTRLEAGKHPVVVEFFQQGGGAELKVEVQGPKLSRRPLESLLVALPSKASAGQELARRPFEFDPNLAAQGKELFTSLNCAACHEYKQGNDTLKPQHQATELAKIDLAKGCLAESVSGKSANYRLSEAQRSSVQQALKALKDIAGQPEALAALTSGPAKIHQTFLAFNCYACHQRGLYGGAEKIRDSVFETTMKEMGDEGRLPPSLNGVGDKLRDDWLAKLLNEGANNRQNYMLTHMPRYGSGAIGHLKDLLIATDRKPEPAPESIAKFNEPDYRIKAAGRHMVGGNSLSCIKCHDFGQYPSIGIRAINLASMTSRLREDWFVRYLANPQEYRPGTRMPAAWPFGTTSLPDLLEGKPDLQIRAVWMYLSDGEKAAIPAGLIREPIELVATDTPLVYRNFIEGAGFRGVGIAFPEKVNLAWDANNMRLAMIWHGAFIDASRHWTGRGQGFTGPSGDEILSMPDGRPVAYLTTPDQAWPEGLARENGYRFQGYSLPVVAKDQPALTAFQFTDGRLDVIDQFSAWKSSPNDTTTDLQRTILTRPSKGSTISSTDGTPQFRVLKASRIEQEESLLGSSSSGTTWLIDGVWWLTIEPQAGTQGLRPQLRTMGNSKEILLPLHPDKATGWVLKYNW</sequence>
<reference evidence="8 9" key="1">
    <citation type="journal article" date="2010" name="Stand. Genomic Sci.">
        <title>Complete genome sequence of Planctomyces limnophilus type strain (Mu 290).</title>
        <authorList>
            <person name="Labutti K."/>
            <person name="Sikorski J."/>
            <person name="Schneider S."/>
            <person name="Nolan M."/>
            <person name="Lucas S."/>
            <person name="Glavina Del Rio T."/>
            <person name="Tice H."/>
            <person name="Cheng J.F."/>
            <person name="Goodwin L."/>
            <person name="Pitluck S."/>
            <person name="Liolios K."/>
            <person name="Ivanova N."/>
            <person name="Mavromatis K."/>
            <person name="Mikhailova N."/>
            <person name="Pati A."/>
            <person name="Chen A."/>
            <person name="Palaniappan K."/>
            <person name="Land M."/>
            <person name="Hauser L."/>
            <person name="Chang Y.J."/>
            <person name="Jeffries C.D."/>
            <person name="Tindall B.J."/>
            <person name="Rohde M."/>
            <person name="Goker M."/>
            <person name="Woyke T."/>
            <person name="Bristow J."/>
            <person name="Eisen J.A."/>
            <person name="Markowitz V."/>
            <person name="Hugenholtz P."/>
            <person name="Kyrpides N.C."/>
            <person name="Klenk H.P."/>
            <person name="Lapidus A."/>
        </authorList>
    </citation>
    <scope>NUCLEOTIDE SEQUENCE [LARGE SCALE GENOMIC DNA]</scope>
    <source>
        <strain evidence="9">ATCC 43296 / DSM 3776 / IFAM 1008 / 290</strain>
    </source>
</reference>
<dbReference type="EMBL" id="CP001744">
    <property type="protein sequence ID" value="ADG67414.1"/>
    <property type="molecule type" value="Genomic_DNA"/>
</dbReference>
<keyword evidence="1 4" id="KW-0349">Heme</keyword>
<feature type="domain" description="Cytochrome c" evidence="6">
    <location>
        <begin position="405"/>
        <end position="564"/>
    </location>
</feature>
<dbReference type="Gene3D" id="1.10.760.10">
    <property type="entry name" value="Cytochrome c-like domain"/>
    <property type="match status" value="3"/>
</dbReference>
<dbReference type="PANTHER" id="PTHR33546">
    <property type="entry name" value="LARGE, MULTIFUNCTIONAL SECRETED PROTEIN-RELATED"/>
    <property type="match status" value="1"/>
</dbReference>
<name>D5SWR4_PLAL2</name>
<dbReference type="PANTHER" id="PTHR33546:SF1">
    <property type="entry name" value="LARGE, MULTIFUNCTIONAL SECRETED PROTEIN"/>
    <property type="match status" value="1"/>
</dbReference>
<dbReference type="InterPro" id="IPR011658">
    <property type="entry name" value="PA14_dom"/>
</dbReference>
<protein>
    <submittedName>
        <fullName evidence="8">PA14 domain protein</fullName>
    </submittedName>
</protein>
<dbReference type="InterPro" id="IPR037524">
    <property type="entry name" value="PA14/GLEYA"/>
</dbReference>
<dbReference type="AlphaFoldDB" id="D5SWR4"/>
<dbReference type="GO" id="GO:0046872">
    <property type="term" value="F:metal ion binding"/>
    <property type="evidence" value="ECO:0007669"/>
    <property type="project" value="UniProtKB-KW"/>
</dbReference>
<proteinExistence type="predicted"/>
<evidence type="ECO:0000256" key="1">
    <source>
        <dbReference type="ARBA" id="ARBA00022617"/>
    </source>
</evidence>
<gene>
    <name evidence="8" type="ordered locus">Plim_1581</name>
</gene>
<dbReference type="Gene3D" id="3.90.182.10">
    <property type="entry name" value="Toxin - Anthrax Protective Antigen,domain 1"/>
    <property type="match status" value="1"/>
</dbReference>
<dbReference type="eggNOG" id="COG2010">
    <property type="taxonomic scope" value="Bacteria"/>
</dbReference>
<dbReference type="GO" id="GO:0009055">
    <property type="term" value="F:electron transfer activity"/>
    <property type="evidence" value="ECO:0007669"/>
    <property type="project" value="InterPro"/>
</dbReference>
<accession>D5SWR4</accession>
<feature type="signal peptide" evidence="5">
    <location>
        <begin position="1"/>
        <end position="23"/>
    </location>
</feature>
<evidence type="ECO:0000256" key="2">
    <source>
        <dbReference type="ARBA" id="ARBA00022723"/>
    </source>
</evidence>
<dbReference type="Pfam" id="PF07691">
    <property type="entry name" value="PA14"/>
    <property type="match status" value="1"/>
</dbReference>
<dbReference type="KEGG" id="plm:Plim_1581"/>
<evidence type="ECO:0000256" key="4">
    <source>
        <dbReference type="PROSITE-ProRule" id="PRU00433"/>
    </source>
</evidence>
<keyword evidence="2 4" id="KW-0479">Metal-binding</keyword>
<evidence type="ECO:0000259" key="7">
    <source>
        <dbReference type="PROSITE" id="PS51820"/>
    </source>
</evidence>
<dbReference type="SUPFAM" id="SSF48695">
    <property type="entry name" value="Multiheme cytochromes"/>
    <property type="match status" value="1"/>
</dbReference>
<dbReference type="OrthoDB" id="9804649at2"/>
<dbReference type="SMART" id="SM00758">
    <property type="entry name" value="PA14"/>
    <property type="match status" value="1"/>
</dbReference>
<dbReference type="InterPro" id="IPR036280">
    <property type="entry name" value="Multihaem_cyt_sf"/>
</dbReference>
<keyword evidence="9" id="KW-1185">Reference proteome</keyword>
<evidence type="ECO:0000313" key="8">
    <source>
        <dbReference type="EMBL" id="ADG67414.1"/>
    </source>
</evidence>
<evidence type="ECO:0000256" key="3">
    <source>
        <dbReference type="ARBA" id="ARBA00023004"/>
    </source>
</evidence>
<evidence type="ECO:0000313" key="9">
    <source>
        <dbReference type="Proteomes" id="UP000002220"/>
    </source>
</evidence>
<feature type="domain" description="Cytochrome c" evidence="6">
    <location>
        <begin position="61"/>
        <end position="152"/>
    </location>
</feature>
<dbReference type="HOGENOM" id="CLU_007663_0_0_0"/>
<dbReference type="InterPro" id="IPR009056">
    <property type="entry name" value="Cyt_c-like_dom"/>
</dbReference>
<evidence type="ECO:0000259" key="6">
    <source>
        <dbReference type="PROSITE" id="PS51007"/>
    </source>
</evidence>
<feature type="chain" id="PRO_5003076358" evidence="5">
    <location>
        <begin position="24"/>
        <end position="969"/>
    </location>
</feature>
<feature type="domain" description="Cytochrome c" evidence="6">
    <location>
        <begin position="162"/>
        <end position="245"/>
    </location>
</feature>
<keyword evidence="5" id="KW-0732">Signal</keyword>
<dbReference type="PROSITE" id="PS51820">
    <property type="entry name" value="PA14"/>
    <property type="match status" value="1"/>
</dbReference>
<dbReference type="Proteomes" id="UP000002220">
    <property type="component" value="Chromosome"/>
</dbReference>
<feature type="domain" description="PA14" evidence="7">
    <location>
        <begin position="246"/>
        <end position="382"/>
    </location>
</feature>
<dbReference type="Pfam" id="PF00034">
    <property type="entry name" value="Cytochrom_C"/>
    <property type="match status" value="1"/>
</dbReference>
<dbReference type="SUPFAM" id="SSF46626">
    <property type="entry name" value="Cytochrome c"/>
    <property type="match status" value="4"/>
</dbReference>
<organism evidence="8 9">
    <name type="scientific">Planctopirus limnophila (strain ATCC 43296 / DSM 3776 / IFAM 1008 / Mu 290)</name>
    <name type="common">Planctomyces limnophilus</name>
    <dbReference type="NCBI Taxonomy" id="521674"/>
    <lineage>
        <taxon>Bacteria</taxon>
        <taxon>Pseudomonadati</taxon>
        <taxon>Planctomycetota</taxon>
        <taxon>Planctomycetia</taxon>
        <taxon>Planctomycetales</taxon>
        <taxon>Planctomycetaceae</taxon>
        <taxon>Planctopirus</taxon>
    </lineage>
</organism>
<dbReference type="InterPro" id="IPR036909">
    <property type="entry name" value="Cyt_c-like_dom_sf"/>
</dbReference>
<evidence type="ECO:0000256" key="5">
    <source>
        <dbReference type="SAM" id="SignalP"/>
    </source>
</evidence>
<dbReference type="PROSITE" id="PS51007">
    <property type="entry name" value="CYTC"/>
    <property type="match status" value="3"/>
</dbReference>
<dbReference type="SUPFAM" id="SSF56988">
    <property type="entry name" value="Anthrax protective antigen"/>
    <property type="match status" value="1"/>
</dbReference>
<keyword evidence="3 4" id="KW-0408">Iron</keyword>